<dbReference type="InterPro" id="IPR016181">
    <property type="entry name" value="Acyl_CoA_acyltransferase"/>
</dbReference>
<dbReference type="PROSITE" id="PS51186">
    <property type="entry name" value="GNAT"/>
    <property type="match status" value="1"/>
</dbReference>
<comment type="caution">
    <text evidence="2">The sequence shown here is derived from an EMBL/GenBank/DDBJ whole genome shotgun (WGS) entry which is preliminary data.</text>
</comment>
<dbReference type="Gene3D" id="3.40.630.30">
    <property type="match status" value="1"/>
</dbReference>
<dbReference type="GO" id="GO:0016747">
    <property type="term" value="F:acyltransferase activity, transferring groups other than amino-acyl groups"/>
    <property type="evidence" value="ECO:0007669"/>
    <property type="project" value="InterPro"/>
</dbReference>
<dbReference type="SUPFAM" id="SSF55729">
    <property type="entry name" value="Acyl-CoA N-acyltransferases (Nat)"/>
    <property type="match status" value="1"/>
</dbReference>
<gene>
    <name evidence="2" type="ORF">IAD49_03345</name>
</gene>
<dbReference type="CDD" id="cd04301">
    <property type="entry name" value="NAT_SF"/>
    <property type="match status" value="1"/>
</dbReference>
<organism evidence="2 3">
    <name type="scientific">Candidatus Fimihabitans intestinipullorum</name>
    <dbReference type="NCBI Taxonomy" id="2840820"/>
    <lineage>
        <taxon>Bacteria</taxon>
        <taxon>Bacillati</taxon>
        <taxon>Mycoplasmatota</taxon>
        <taxon>Mycoplasmatota incertae sedis</taxon>
        <taxon>Candidatus Fimihabitans</taxon>
    </lineage>
</organism>
<sequence length="150" mass="18007">MIVDLKEYPAWLEEYCTLCAKEWSTEKDPLKLEQKIQNKVKRIQTNENDQLIVALGYIEDQTLIGFISLFHYDGDERRDLTPWYATMYVKEEYRGRGYSKKLHRAILEEAKRRGYHSVYLKSDLENYYEKFGATFMEVLKNGERLYQIKL</sequence>
<reference evidence="2" key="1">
    <citation type="submission" date="2020-10" db="EMBL/GenBank/DDBJ databases">
        <authorList>
            <person name="Gilroy R."/>
        </authorList>
    </citation>
    <scope>NUCLEOTIDE SEQUENCE</scope>
    <source>
        <strain evidence="2">CHK197-8231</strain>
    </source>
</reference>
<dbReference type="EMBL" id="DVML01000020">
    <property type="protein sequence ID" value="HIU22598.1"/>
    <property type="molecule type" value="Genomic_DNA"/>
</dbReference>
<dbReference type="AlphaFoldDB" id="A0A9D1L450"/>
<evidence type="ECO:0000259" key="1">
    <source>
        <dbReference type="PROSITE" id="PS51186"/>
    </source>
</evidence>
<protein>
    <submittedName>
        <fullName evidence="2">GNAT family N-acetyltransferase</fullName>
    </submittedName>
</protein>
<name>A0A9D1L450_9BACT</name>
<reference evidence="2" key="2">
    <citation type="journal article" date="2021" name="PeerJ">
        <title>Extensive microbial diversity within the chicken gut microbiome revealed by metagenomics and culture.</title>
        <authorList>
            <person name="Gilroy R."/>
            <person name="Ravi A."/>
            <person name="Getino M."/>
            <person name="Pursley I."/>
            <person name="Horton D.L."/>
            <person name="Alikhan N.F."/>
            <person name="Baker D."/>
            <person name="Gharbi K."/>
            <person name="Hall N."/>
            <person name="Watson M."/>
            <person name="Adriaenssens E.M."/>
            <person name="Foster-Nyarko E."/>
            <person name="Jarju S."/>
            <person name="Secka A."/>
            <person name="Antonio M."/>
            <person name="Oren A."/>
            <person name="Chaudhuri R.R."/>
            <person name="La Ragione R."/>
            <person name="Hildebrand F."/>
            <person name="Pallen M.J."/>
        </authorList>
    </citation>
    <scope>NUCLEOTIDE SEQUENCE</scope>
    <source>
        <strain evidence="2">CHK197-8231</strain>
    </source>
</reference>
<accession>A0A9D1L450</accession>
<evidence type="ECO:0000313" key="2">
    <source>
        <dbReference type="EMBL" id="HIU22598.1"/>
    </source>
</evidence>
<evidence type="ECO:0000313" key="3">
    <source>
        <dbReference type="Proteomes" id="UP000824087"/>
    </source>
</evidence>
<dbReference type="Proteomes" id="UP000824087">
    <property type="component" value="Unassembled WGS sequence"/>
</dbReference>
<dbReference type="InterPro" id="IPR000182">
    <property type="entry name" value="GNAT_dom"/>
</dbReference>
<proteinExistence type="predicted"/>
<feature type="domain" description="N-acetyltransferase" evidence="1">
    <location>
        <begin position="1"/>
        <end position="150"/>
    </location>
</feature>
<dbReference type="Pfam" id="PF00583">
    <property type="entry name" value="Acetyltransf_1"/>
    <property type="match status" value="1"/>
</dbReference>